<evidence type="ECO:0000313" key="2">
    <source>
        <dbReference type="Proteomes" id="UP000001589"/>
    </source>
</evidence>
<dbReference type="Proteomes" id="UP000001589">
    <property type="component" value="Chromosome"/>
</dbReference>
<dbReference type="STRING" id="167542.P9515_10361"/>
<name>A2BWT2_PROM5</name>
<dbReference type="InterPro" id="IPR021705">
    <property type="entry name" value="DUF3288"/>
</dbReference>
<evidence type="ECO:0008006" key="3">
    <source>
        <dbReference type="Google" id="ProtNLM"/>
    </source>
</evidence>
<dbReference type="KEGG" id="pmc:P9515_10361"/>
<dbReference type="HOGENOM" id="CLU_160065_0_0_3"/>
<dbReference type="RefSeq" id="WP_011820344.1">
    <property type="nucleotide sequence ID" value="NC_008817.1"/>
</dbReference>
<dbReference type="OrthoDB" id="514226at2"/>
<evidence type="ECO:0000313" key="1">
    <source>
        <dbReference type="EMBL" id="ABM72243.1"/>
    </source>
</evidence>
<dbReference type="Pfam" id="PF11691">
    <property type="entry name" value="DUF3288"/>
    <property type="match status" value="1"/>
</dbReference>
<organism evidence="1 2">
    <name type="scientific">Prochlorococcus marinus (strain MIT 9515)</name>
    <dbReference type="NCBI Taxonomy" id="167542"/>
    <lineage>
        <taxon>Bacteria</taxon>
        <taxon>Bacillati</taxon>
        <taxon>Cyanobacteriota</taxon>
        <taxon>Cyanophyceae</taxon>
        <taxon>Synechococcales</taxon>
        <taxon>Prochlorococcaceae</taxon>
        <taxon>Prochlorococcus</taxon>
    </lineage>
</organism>
<dbReference type="EMBL" id="CP000552">
    <property type="protein sequence ID" value="ABM72243.1"/>
    <property type="molecule type" value="Genomic_DNA"/>
</dbReference>
<reference evidence="1 2" key="1">
    <citation type="journal article" date="2007" name="PLoS Genet.">
        <title>Patterns and implications of gene gain and loss in the evolution of Prochlorococcus.</title>
        <authorList>
            <person name="Kettler G.C."/>
            <person name="Martiny A.C."/>
            <person name="Huang K."/>
            <person name="Zucker J."/>
            <person name="Coleman M.L."/>
            <person name="Rodrigue S."/>
            <person name="Chen F."/>
            <person name="Lapidus A."/>
            <person name="Ferriera S."/>
            <person name="Johnson J."/>
            <person name="Steglich C."/>
            <person name="Church G.M."/>
            <person name="Richardson P."/>
            <person name="Chisholm S.W."/>
        </authorList>
    </citation>
    <scope>NUCLEOTIDE SEQUENCE [LARGE SCALE GENOMIC DNA]</scope>
    <source>
        <strain evidence="1 2">MIT 9515</strain>
    </source>
</reference>
<sequence>MSNEQTHPLHATDKKIIDSLISKQMPEDIDLINLARLINRYDNFPGEIEIKDDINKTLKFWNITKDILFSKTKKLWSNNFRPSNTTKDLVGSGFDTSN</sequence>
<accession>A2BWT2</accession>
<proteinExistence type="predicted"/>
<protein>
    <recommendedName>
        <fullName evidence="3">DUF3288 domain-containing protein</fullName>
    </recommendedName>
</protein>
<dbReference type="eggNOG" id="ENOG5032Y24">
    <property type="taxonomic scope" value="Bacteria"/>
</dbReference>
<gene>
    <name evidence="1" type="ordered locus">P9515_10361</name>
</gene>
<dbReference type="AlphaFoldDB" id="A2BWT2"/>
<dbReference type="GeneID" id="60202093"/>